<dbReference type="PANTHER" id="PTHR34185">
    <property type="entry name" value="DIADENYLATE CYCLASE"/>
    <property type="match status" value="1"/>
</dbReference>
<dbReference type="GO" id="GO:0106408">
    <property type="term" value="F:diadenylate cyclase activity"/>
    <property type="evidence" value="ECO:0007669"/>
    <property type="project" value="UniProtKB-EC"/>
</dbReference>
<comment type="catalytic activity">
    <reaction evidence="1">
        <text>2 ATP = 3',3'-c-di-AMP + 2 diphosphate</text>
        <dbReference type="Rhea" id="RHEA:35655"/>
        <dbReference type="ChEBI" id="CHEBI:30616"/>
        <dbReference type="ChEBI" id="CHEBI:33019"/>
        <dbReference type="ChEBI" id="CHEBI:71500"/>
        <dbReference type="EC" id="2.7.7.85"/>
    </reaction>
</comment>
<dbReference type="Proteomes" id="UP000424462">
    <property type="component" value="Chromosome"/>
</dbReference>
<dbReference type="PANTHER" id="PTHR34185:SF3">
    <property type="entry name" value="DNA INTEGRITY SCANNING PROTEIN DISA"/>
    <property type="match status" value="1"/>
</dbReference>
<accession>A0A6B8W8L5</accession>
<evidence type="ECO:0000256" key="2">
    <source>
        <dbReference type="ARBA" id="ARBA00022679"/>
    </source>
</evidence>
<feature type="domain" description="DAC" evidence="7">
    <location>
        <begin position="1"/>
        <end position="138"/>
    </location>
</feature>
<dbReference type="EC" id="2.7.7.85" evidence="8"/>
<dbReference type="GO" id="GO:0004016">
    <property type="term" value="F:adenylate cyclase activity"/>
    <property type="evidence" value="ECO:0007669"/>
    <property type="project" value="TreeGrafter"/>
</dbReference>
<evidence type="ECO:0000259" key="7">
    <source>
        <dbReference type="PROSITE" id="PS51794"/>
    </source>
</evidence>
<dbReference type="PROSITE" id="PS51794">
    <property type="entry name" value="DAC"/>
    <property type="match status" value="1"/>
</dbReference>
<dbReference type="Pfam" id="PF10635">
    <property type="entry name" value="DisA-linker"/>
    <property type="match status" value="1"/>
</dbReference>
<evidence type="ECO:0000256" key="5">
    <source>
        <dbReference type="ARBA" id="ARBA00022840"/>
    </source>
</evidence>
<keyword evidence="4" id="KW-0547">Nucleotide-binding</keyword>
<evidence type="ECO:0000256" key="6">
    <source>
        <dbReference type="SAM" id="Coils"/>
    </source>
</evidence>
<evidence type="ECO:0000256" key="1">
    <source>
        <dbReference type="ARBA" id="ARBA00000877"/>
    </source>
</evidence>
<dbReference type="Gene3D" id="3.40.1700.10">
    <property type="entry name" value="DNA integrity scanning protein, DisA, N-terminal domain"/>
    <property type="match status" value="1"/>
</dbReference>
<evidence type="ECO:0000256" key="4">
    <source>
        <dbReference type="ARBA" id="ARBA00022741"/>
    </source>
</evidence>
<dbReference type="AlphaFoldDB" id="A0A6B8W8L5"/>
<dbReference type="InterPro" id="IPR050338">
    <property type="entry name" value="DisA"/>
</dbReference>
<dbReference type="InterPro" id="IPR036888">
    <property type="entry name" value="DNA_integrity_DisA_N_sf"/>
</dbReference>
<keyword evidence="6" id="KW-0175">Coiled coil</keyword>
<dbReference type="InterPro" id="IPR003390">
    <property type="entry name" value="DNA_integrity_scan_DisA_N"/>
</dbReference>
<keyword evidence="2 8" id="KW-0808">Transferase</keyword>
<evidence type="ECO:0000256" key="3">
    <source>
        <dbReference type="ARBA" id="ARBA00022695"/>
    </source>
</evidence>
<dbReference type="SUPFAM" id="SSF47781">
    <property type="entry name" value="RuvA domain 2-like"/>
    <property type="match status" value="1"/>
</dbReference>
<protein>
    <submittedName>
        <fullName evidence="8">DNA integrity scanning protein DisA</fullName>
        <ecNumber evidence="8">2.7.7.85</ecNumber>
    </submittedName>
</protein>
<dbReference type="EMBL" id="CP046455">
    <property type="protein sequence ID" value="QGU08287.1"/>
    <property type="molecule type" value="Genomic_DNA"/>
</dbReference>
<sequence length="346" mass="38093">MSLAEALKFLAPGTPIRDGLDRIVRGRTGALIVLGDDEKVAAICDGGFEFDVPLLPTKLRELSKMDGAVILSSDGSRIHRANVQLMPDSSYHTDESGTRHRSAERTALMTGHPVIAVSQSMNIITVYVDGHRHVLQEPAAIMDRANQALATLERYRERLDEVSQRLFEAEIHGTATVTDVIAVLQREIMLLEVSRSIDRDVLELGVDGKQLAIQLTELRGDSDRELELLLRDYLVAPGLPSDADMAEVFTQIDQLSESELLKTSTLARLLGLPTTEESLSQWIHPRGYRVLSRIPRVQTFLMDKIVAALGGAQALLEASEEELAGIDNVGSLWARHVHDGLSKLRA</sequence>
<dbReference type="SUPFAM" id="SSF143597">
    <property type="entry name" value="YojJ-like"/>
    <property type="match status" value="1"/>
</dbReference>
<dbReference type="InterPro" id="IPR018906">
    <property type="entry name" value="DNA_integrity_scan_DisA_link"/>
</dbReference>
<name>A0A6B8W8L5_9CORY</name>
<gene>
    <name evidence="8" type="primary">disA</name>
    <name evidence="8" type="ORF">COCCU_11935</name>
</gene>
<keyword evidence="3 8" id="KW-0548">Nucleotidyltransferase</keyword>
<dbReference type="Gene3D" id="1.10.150.20">
    <property type="entry name" value="5' to 3' exonuclease, C-terminal subdomain"/>
    <property type="match status" value="1"/>
</dbReference>
<evidence type="ECO:0000313" key="8">
    <source>
        <dbReference type="EMBL" id="QGU08287.1"/>
    </source>
</evidence>
<feature type="coiled-coil region" evidence="6">
    <location>
        <begin position="142"/>
        <end position="172"/>
    </location>
</feature>
<dbReference type="KEGG" id="cok:COCCU_11935"/>
<dbReference type="InterPro" id="IPR010994">
    <property type="entry name" value="RuvA_2-like"/>
</dbReference>
<keyword evidence="5" id="KW-0067">ATP-binding</keyword>
<proteinExistence type="predicted"/>
<dbReference type="GO" id="GO:0005524">
    <property type="term" value="F:ATP binding"/>
    <property type="evidence" value="ECO:0007669"/>
    <property type="project" value="UniProtKB-KW"/>
</dbReference>
<organism evidence="8 9">
    <name type="scientific">Corynebacterium occultum</name>
    <dbReference type="NCBI Taxonomy" id="2675219"/>
    <lineage>
        <taxon>Bacteria</taxon>
        <taxon>Bacillati</taxon>
        <taxon>Actinomycetota</taxon>
        <taxon>Actinomycetes</taxon>
        <taxon>Mycobacteriales</taxon>
        <taxon>Corynebacteriaceae</taxon>
        <taxon>Corynebacterium</taxon>
    </lineage>
</organism>
<dbReference type="InterPro" id="IPR038331">
    <property type="entry name" value="DisA_sf"/>
</dbReference>
<dbReference type="NCBIfam" id="NF010009">
    <property type="entry name" value="PRK13482.1"/>
    <property type="match status" value="1"/>
</dbReference>
<dbReference type="Pfam" id="PF02457">
    <property type="entry name" value="DAC"/>
    <property type="match status" value="1"/>
</dbReference>
<reference evidence="8 9" key="1">
    <citation type="submission" date="2019-11" db="EMBL/GenBank/DDBJ databases">
        <title>Complete genome sequence of Corynebacterium kalinowskii 1959, a novel Corynebacterium species isolated from soil of a small paddock in Vilsendorf, Germany.</title>
        <authorList>
            <person name="Schaffert L."/>
            <person name="Ruwe M."/>
            <person name="Milse J."/>
            <person name="Hanuschka K."/>
            <person name="Ortseifen V."/>
            <person name="Droste J."/>
            <person name="Brandt D."/>
            <person name="Schlueter L."/>
            <person name="Kutter Y."/>
            <person name="Vinke S."/>
            <person name="Viehoefer P."/>
            <person name="Jacob L."/>
            <person name="Luebke N.-C."/>
            <person name="Schulte-Berndt E."/>
            <person name="Hain C."/>
            <person name="Linder M."/>
            <person name="Schmidt P."/>
            <person name="Wollenschlaeger L."/>
            <person name="Luttermann T."/>
            <person name="Thieme E."/>
            <person name="Hassa J."/>
            <person name="Haak M."/>
            <person name="Wittchen M."/>
            <person name="Mentz A."/>
            <person name="Persicke M."/>
            <person name="Busche T."/>
            <person name="Ruckert C."/>
        </authorList>
    </citation>
    <scope>NUCLEOTIDE SEQUENCE [LARGE SCALE GENOMIC DNA]</scope>
    <source>
        <strain evidence="8 9">2039</strain>
    </source>
</reference>
<keyword evidence="9" id="KW-1185">Reference proteome</keyword>
<evidence type="ECO:0000313" key="9">
    <source>
        <dbReference type="Proteomes" id="UP000424462"/>
    </source>
</evidence>
<dbReference type="Gene3D" id="1.20.1260.110">
    <property type="entry name" value="DNA integrity scanning linker region"/>
    <property type="match status" value="1"/>
</dbReference>